<comment type="similarity">
    <text evidence="10">Belongs to the RecC family.</text>
</comment>
<evidence type="ECO:0000256" key="10">
    <source>
        <dbReference type="HAMAP-Rule" id="MF_01486"/>
    </source>
</evidence>
<dbReference type="AlphaFoldDB" id="A0A6J4K9W0"/>
<sequence>MSLQIHRAERADRLVDALGALLADPLPDPFATEVISVPTPGVERWLAQRLAGRLGVGPAGGDGVCAGVDFPPLPRLVERALGTPATQRLEDPWRPQRAVWPLLRVLDQARGEPWAAVLWSYLGDRPGPDPRSAEPVPPEHASGPDLGRRGRRWSTARQLAGLFARYAAARPAMVQAWAAGRDVDGEGRPLDADRAWQAELWRRLEAELDVPSPAERVAAGKAALAADPAVSGLPERVSVFGATRLEPQHVAVLAALAGGRDVHLWLPHPSPDLWTALAGTPVRRDLPRRTEDRSDAAARHRLLAYLGRDVGELQLVLQASGVPLQDHHHAAEPSAAGARPTLLQRLQAGVAANQPPVEPGSRPSLGADDRSVRLHRSHGPDRQVEVLREVLVGLLADDPSLEPRDILVMCPDIETFAPLVAATFGLDTDEATAEHPGHRLRVRLADRSLRQVNPLLSVLSRLVVLAGSRMESAALLDLCATPPVARRFGFTGDDLERLRDLVARSGVRWGLDAGHRASFGMAGFGQNTWSAGLDRLLLGVTMDETGQHFLGTALPLDDVDSADVDLVGRLAELVARLGEVTDRCREPQPLGGWVALFRDALELLTAVPPAETWQVAHAQAELGRLTETAGDDADAVLSLAELSALLAEAFRGRPGRSNFRTGTLTLCTMHPMRSVPHRVVCLLGVDDGVFPRRGRLDGDDVTAVDERVGDPDPRSEDRQLLLDAVLAAQEHLVLVFAGMDPRTGVDIPPAVPVKELMDAVDLEVTADDGRAASAHVTVRHRLQPFDPANFASAGLEPGGRRPFSFDAAALRGARASLRERREPPVVFPRAPLPPLPGDAAVELAELTRFFRHPLRALLRARAAVSLYGEDEPPDPEIPADLDGLQRWVVGERMLALHLQGVGLDSLRAAEWRRGELPPRAFGSRVLDDVTAQVAEVHAAAEPFLDAEPRRVELAGRLGDRPLVGTVTGVHGDDLVQVSYSRLSPRHRLQAWVELLALTAVRPGRPWRAVSVARRGVSVLGPLDSGWAARVLADLVELQQTGLAEPLPFAAKTSAEYALVRFQDRPLAPRMKLLRGVWRDEGDDLYARFFDPPAGGRGPTGLDALLAEPSRPAEERGSLAEPSRFGTLARRVFHPLINNEELR</sequence>
<evidence type="ECO:0000256" key="3">
    <source>
        <dbReference type="ARBA" id="ARBA00022763"/>
    </source>
</evidence>
<dbReference type="SUPFAM" id="SSF52980">
    <property type="entry name" value="Restriction endonuclease-like"/>
    <property type="match status" value="1"/>
</dbReference>
<evidence type="ECO:0000256" key="2">
    <source>
        <dbReference type="ARBA" id="ARBA00022741"/>
    </source>
</evidence>
<dbReference type="Gene3D" id="1.10.10.160">
    <property type="match status" value="1"/>
</dbReference>
<dbReference type="Pfam" id="PF04257">
    <property type="entry name" value="Exonuc_V_gamma"/>
    <property type="match status" value="1"/>
</dbReference>
<comment type="function">
    <text evidence="10">A helicase/nuclease that prepares dsDNA breaks (DSB) for recombinational DNA repair. Binds to DSBs and unwinds DNA via a highly rapid and processive ATP-dependent bidirectional helicase activity. Unwinds dsDNA until it encounters a Chi (crossover hotspot instigator) sequence from the 3' direction. Cuts ssDNA a few nucleotides 3' to the Chi site. The properties and activities of the enzyme are changed at Chi. The Chi-altered holoenzyme produces a long 3'-ssDNA overhang and facilitates RecA-binding to the ssDNA for homologous DNA recombination and repair. Holoenzyme degrades any linearized DNA that is unable to undergo homologous recombination. In the holoenzyme this subunit recognizes the wild-type Chi sequence, and when added to isolated RecB increases its ATP-dependent helicase processivity.</text>
</comment>
<dbReference type="GO" id="GO:0003678">
    <property type="term" value="F:DNA helicase activity"/>
    <property type="evidence" value="ECO:0007669"/>
    <property type="project" value="UniProtKB-UniRule"/>
</dbReference>
<dbReference type="InterPro" id="IPR041500">
    <property type="entry name" value="RecC_C"/>
</dbReference>
<keyword evidence="5 10" id="KW-0347">Helicase</keyword>
<keyword evidence="7 10" id="KW-0067">ATP-binding</keyword>
<accession>A0A6J4K9W0</accession>
<dbReference type="Gene3D" id="1.10.10.990">
    <property type="match status" value="1"/>
</dbReference>
<dbReference type="SUPFAM" id="SSF52540">
    <property type="entry name" value="P-loop containing nucleoside triphosphate hydrolases"/>
    <property type="match status" value="2"/>
</dbReference>
<dbReference type="Pfam" id="PF17946">
    <property type="entry name" value="RecC_C"/>
    <property type="match status" value="1"/>
</dbReference>
<reference evidence="13" key="1">
    <citation type="submission" date="2020-02" db="EMBL/GenBank/DDBJ databases">
        <authorList>
            <person name="Meier V. D."/>
        </authorList>
    </citation>
    <scope>NUCLEOTIDE SEQUENCE</scope>
    <source>
        <strain evidence="13">AVDCRST_MAG48</strain>
    </source>
</reference>
<dbReference type="NCBIfam" id="TIGR01450">
    <property type="entry name" value="recC"/>
    <property type="match status" value="1"/>
</dbReference>
<dbReference type="GO" id="GO:0005524">
    <property type="term" value="F:ATP binding"/>
    <property type="evidence" value="ECO:0007669"/>
    <property type="project" value="UniProtKB-UniRule"/>
</dbReference>
<comment type="miscellaneous">
    <text evidence="10">In the RecBCD complex, RecB has a slow 3'-5' helicase, an exonuclease activity and loads RecA onto ssDNA, RecD has a fast 5'-3' helicase activity, while RecC stimulates the ATPase and processivity of the RecB helicase and contributes to recognition of the Chi site.</text>
</comment>
<dbReference type="EMBL" id="CADCTS010000170">
    <property type="protein sequence ID" value="CAA9299213.1"/>
    <property type="molecule type" value="Genomic_DNA"/>
</dbReference>
<dbReference type="GO" id="GO:0003677">
    <property type="term" value="F:DNA binding"/>
    <property type="evidence" value="ECO:0007669"/>
    <property type="project" value="UniProtKB-UniRule"/>
</dbReference>
<keyword evidence="4 10" id="KW-0378">Hydrolase</keyword>
<evidence type="ECO:0000259" key="12">
    <source>
        <dbReference type="Pfam" id="PF17946"/>
    </source>
</evidence>
<dbReference type="InterPro" id="IPR013986">
    <property type="entry name" value="DExx_box_DNA_helicase_dom_sf"/>
</dbReference>
<protein>
    <recommendedName>
        <fullName evidence="10">RecBCD enzyme subunit RecC</fullName>
    </recommendedName>
    <alternativeName>
        <fullName evidence="10">Exonuclease V subunit RecC</fullName>
        <shortName evidence="10">ExoV subunit RecC</shortName>
    </alternativeName>
    <alternativeName>
        <fullName evidence="10">Helicase/nuclease RecBCD subunit RecC</fullName>
    </alternativeName>
</protein>
<dbReference type="PANTHER" id="PTHR30591">
    <property type="entry name" value="RECBCD ENZYME SUBUNIT RECC"/>
    <property type="match status" value="1"/>
</dbReference>
<dbReference type="GO" id="GO:0008854">
    <property type="term" value="F:exodeoxyribonuclease V activity"/>
    <property type="evidence" value="ECO:0007669"/>
    <property type="project" value="InterPro"/>
</dbReference>
<dbReference type="InterPro" id="IPR011335">
    <property type="entry name" value="Restrct_endonuc-II-like"/>
</dbReference>
<evidence type="ECO:0000256" key="8">
    <source>
        <dbReference type="ARBA" id="ARBA00023125"/>
    </source>
</evidence>
<dbReference type="InterPro" id="IPR027417">
    <property type="entry name" value="P-loop_NTPase"/>
</dbReference>
<dbReference type="Gene3D" id="3.40.50.300">
    <property type="entry name" value="P-loop containing nucleotide triphosphate hydrolases"/>
    <property type="match status" value="2"/>
</dbReference>
<name>A0A6J4K9W0_9ACTN</name>
<keyword evidence="8 10" id="KW-0238">DNA-binding</keyword>
<evidence type="ECO:0000256" key="11">
    <source>
        <dbReference type="SAM" id="MobiDB-lite"/>
    </source>
</evidence>
<dbReference type="Gene3D" id="3.40.50.10930">
    <property type="match status" value="1"/>
</dbReference>
<feature type="region of interest" description="Disordered" evidence="11">
    <location>
        <begin position="352"/>
        <end position="374"/>
    </location>
</feature>
<evidence type="ECO:0000256" key="6">
    <source>
        <dbReference type="ARBA" id="ARBA00022839"/>
    </source>
</evidence>
<evidence type="ECO:0000313" key="13">
    <source>
        <dbReference type="EMBL" id="CAA9299213.1"/>
    </source>
</evidence>
<comment type="subunit">
    <text evidence="10">Heterotrimer of RecB, RecC and RecD. All subunits contribute to DNA-binding.</text>
</comment>
<keyword evidence="6 10" id="KW-0269">Exonuclease</keyword>
<organism evidence="13">
    <name type="scientific">uncultured Friedmanniella sp</name>
    <dbReference type="NCBI Taxonomy" id="335381"/>
    <lineage>
        <taxon>Bacteria</taxon>
        <taxon>Bacillati</taxon>
        <taxon>Actinomycetota</taxon>
        <taxon>Actinomycetes</taxon>
        <taxon>Propionibacteriales</taxon>
        <taxon>Nocardioidaceae</taxon>
        <taxon>Friedmanniella</taxon>
        <taxon>environmental samples</taxon>
    </lineage>
</organism>
<feature type="region of interest" description="Disordered" evidence="11">
    <location>
        <begin position="127"/>
        <end position="150"/>
    </location>
</feature>
<dbReference type="InterPro" id="IPR006697">
    <property type="entry name" value="RecC"/>
</dbReference>
<keyword evidence="9 10" id="KW-0234">DNA repair</keyword>
<keyword evidence="1 10" id="KW-0540">Nuclease</keyword>
<evidence type="ECO:0000256" key="4">
    <source>
        <dbReference type="ARBA" id="ARBA00022801"/>
    </source>
</evidence>
<evidence type="ECO:0000256" key="1">
    <source>
        <dbReference type="ARBA" id="ARBA00022722"/>
    </source>
</evidence>
<keyword evidence="3 10" id="KW-0227">DNA damage</keyword>
<evidence type="ECO:0000256" key="9">
    <source>
        <dbReference type="ARBA" id="ARBA00023204"/>
    </source>
</evidence>
<feature type="domain" description="RecC C-terminal" evidence="12">
    <location>
        <begin position="839"/>
        <end position="1057"/>
    </location>
</feature>
<evidence type="ECO:0000256" key="5">
    <source>
        <dbReference type="ARBA" id="ARBA00022806"/>
    </source>
</evidence>
<dbReference type="GO" id="GO:0000724">
    <property type="term" value="P:double-strand break repair via homologous recombination"/>
    <property type="evidence" value="ECO:0007669"/>
    <property type="project" value="UniProtKB-UniRule"/>
</dbReference>
<dbReference type="PIRSF" id="PIRSF000980">
    <property type="entry name" value="RecC"/>
    <property type="match status" value="1"/>
</dbReference>
<keyword evidence="2 10" id="KW-0547">Nucleotide-binding</keyword>
<gene>
    <name evidence="10" type="primary">recC</name>
    <name evidence="13" type="ORF">AVDCRST_MAG48-1182</name>
</gene>
<dbReference type="GO" id="GO:0009338">
    <property type="term" value="C:exodeoxyribonuclease V complex"/>
    <property type="evidence" value="ECO:0007669"/>
    <property type="project" value="InterPro"/>
</dbReference>
<proteinExistence type="inferred from homology"/>
<evidence type="ECO:0000256" key="7">
    <source>
        <dbReference type="ARBA" id="ARBA00022840"/>
    </source>
</evidence>
<dbReference type="HAMAP" id="MF_01486">
    <property type="entry name" value="RecC"/>
    <property type="match status" value="1"/>
</dbReference>
<dbReference type="PANTHER" id="PTHR30591:SF1">
    <property type="entry name" value="RECBCD ENZYME SUBUNIT RECC"/>
    <property type="match status" value="1"/>
</dbReference>